<evidence type="ECO:0000313" key="5">
    <source>
        <dbReference type="EMBL" id="ADI00070.1"/>
    </source>
</evidence>
<accession>D6XXM7</accession>
<dbReference type="InterPro" id="IPR050679">
    <property type="entry name" value="Bact_HTH_transcr_reg"/>
</dbReference>
<dbReference type="FunFam" id="1.10.10.10:FF:000079">
    <property type="entry name" value="GntR family transcriptional regulator"/>
    <property type="match status" value="1"/>
</dbReference>
<evidence type="ECO:0000256" key="1">
    <source>
        <dbReference type="ARBA" id="ARBA00023015"/>
    </source>
</evidence>
<dbReference type="PRINTS" id="PR00035">
    <property type="entry name" value="HTHGNTR"/>
</dbReference>
<evidence type="ECO:0000256" key="2">
    <source>
        <dbReference type="ARBA" id="ARBA00023125"/>
    </source>
</evidence>
<dbReference type="KEGG" id="bse:Bsel_2569"/>
<dbReference type="InterPro" id="IPR011663">
    <property type="entry name" value="UTRA"/>
</dbReference>
<dbReference type="PROSITE" id="PS50949">
    <property type="entry name" value="HTH_GNTR"/>
    <property type="match status" value="1"/>
</dbReference>
<dbReference type="Gene3D" id="1.10.10.10">
    <property type="entry name" value="Winged helix-like DNA-binding domain superfamily/Winged helix DNA-binding domain"/>
    <property type="match status" value="1"/>
</dbReference>
<dbReference type="Pfam" id="PF07702">
    <property type="entry name" value="UTRA"/>
    <property type="match status" value="1"/>
</dbReference>
<keyword evidence="3" id="KW-0804">Transcription</keyword>
<keyword evidence="2" id="KW-0238">DNA-binding</keyword>
<dbReference type="CDD" id="cd07377">
    <property type="entry name" value="WHTH_GntR"/>
    <property type="match status" value="1"/>
</dbReference>
<dbReference type="SMART" id="SM00866">
    <property type="entry name" value="UTRA"/>
    <property type="match status" value="1"/>
</dbReference>
<sequence>MRGQAPRYQLIAKEMKGNIQRGDWQEGDAIPTEAKLSDQFEASRVTIRQAIKLLVQEGLLYRVQGSGTYVKENKFEHNIYELTGFTEEMRALNKETKNKVLRFEVVTPDEQTAQILEIGEGEKVYVIVRQRFADGVPLVVEETYMPLKLFPDLSYQVAENSKYEYIEKKLGLTIGESFQEVIPIMPSDETRELLELHDLSQPILKVTLSTKLEDGRVFELTHLYFKSDEYKFTINATRTRR</sequence>
<dbReference type="GO" id="GO:0003700">
    <property type="term" value="F:DNA-binding transcription factor activity"/>
    <property type="evidence" value="ECO:0007669"/>
    <property type="project" value="InterPro"/>
</dbReference>
<dbReference type="EMBL" id="CP001791">
    <property type="protein sequence ID" value="ADI00070.1"/>
    <property type="molecule type" value="Genomic_DNA"/>
</dbReference>
<dbReference type="GO" id="GO:0003677">
    <property type="term" value="F:DNA binding"/>
    <property type="evidence" value="ECO:0007669"/>
    <property type="project" value="UniProtKB-KW"/>
</dbReference>
<name>D6XXM7_BACIE</name>
<protein>
    <submittedName>
        <fullName evidence="5">Transcriptional regulator, GntR family</fullName>
    </submittedName>
</protein>
<dbReference type="PANTHER" id="PTHR44846:SF1">
    <property type="entry name" value="MANNOSYL-D-GLYCERATE TRANSPORT_METABOLISM SYSTEM REPRESSOR MNGR-RELATED"/>
    <property type="match status" value="1"/>
</dbReference>
<gene>
    <name evidence="5" type="ordered locus">Bsel_2569</name>
</gene>
<dbReference type="STRING" id="439292.Bsel_2569"/>
<dbReference type="InterPro" id="IPR036388">
    <property type="entry name" value="WH-like_DNA-bd_sf"/>
</dbReference>
<dbReference type="PANTHER" id="PTHR44846">
    <property type="entry name" value="MANNOSYL-D-GLYCERATE TRANSPORT/METABOLISM SYSTEM REPRESSOR MNGR-RELATED"/>
    <property type="match status" value="1"/>
</dbReference>
<dbReference type="InterPro" id="IPR028978">
    <property type="entry name" value="Chorismate_lyase_/UTRA_dom_sf"/>
</dbReference>
<feature type="domain" description="HTH gntR-type" evidence="4">
    <location>
        <begin position="5"/>
        <end position="73"/>
    </location>
</feature>
<dbReference type="eggNOG" id="COG2188">
    <property type="taxonomic scope" value="Bacteria"/>
</dbReference>
<dbReference type="InterPro" id="IPR036390">
    <property type="entry name" value="WH_DNA-bd_sf"/>
</dbReference>
<dbReference type="OrthoDB" id="9815017at2"/>
<organism evidence="5 6">
    <name type="scientific">Bacillus selenitireducens (strain ATCC 700615 / DSM 15326 / MLS10)</name>
    <dbReference type="NCBI Taxonomy" id="439292"/>
    <lineage>
        <taxon>Bacteria</taxon>
        <taxon>Bacillati</taxon>
        <taxon>Bacillota</taxon>
        <taxon>Bacilli</taxon>
        <taxon>Bacillales</taxon>
        <taxon>Bacillaceae</taxon>
        <taxon>Salisediminibacterium</taxon>
    </lineage>
</organism>
<dbReference type="Proteomes" id="UP000000271">
    <property type="component" value="Chromosome"/>
</dbReference>
<dbReference type="GO" id="GO:0045892">
    <property type="term" value="P:negative regulation of DNA-templated transcription"/>
    <property type="evidence" value="ECO:0007669"/>
    <property type="project" value="TreeGrafter"/>
</dbReference>
<evidence type="ECO:0000256" key="3">
    <source>
        <dbReference type="ARBA" id="ARBA00023163"/>
    </source>
</evidence>
<proteinExistence type="predicted"/>
<dbReference type="RefSeq" id="WP_013173491.1">
    <property type="nucleotide sequence ID" value="NC_014219.1"/>
</dbReference>
<evidence type="ECO:0000259" key="4">
    <source>
        <dbReference type="PROSITE" id="PS50949"/>
    </source>
</evidence>
<reference evidence="5" key="1">
    <citation type="submission" date="2009-10" db="EMBL/GenBank/DDBJ databases">
        <title>Complete sequence of Bacillus selenitireducens MLS10.</title>
        <authorList>
            <consortium name="US DOE Joint Genome Institute"/>
            <person name="Lucas S."/>
            <person name="Copeland A."/>
            <person name="Lapidus A."/>
            <person name="Glavina del Rio T."/>
            <person name="Dalin E."/>
            <person name="Tice H."/>
            <person name="Bruce D."/>
            <person name="Goodwin L."/>
            <person name="Pitluck S."/>
            <person name="Sims D."/>
            <person name="Brettin T."/>
            <person name="Detter J.C."/>
            <person name="Han C."/>
            <person name="Larimer F."/>
            <person name="Land M."/>
            <person name="Hauser L."/>
            <person name="Kyrpides N."/>
            <person name="Ovchinnikova G."/>
            <person name="Stolz J."/>
        </authorList>
    </citation>
    <scope>NUCLEOTIDE SEQUENCE [LARGE SCALE GENOMIC DNA]</scope>
    <source>
        <strain evidence="5">MLS10</strain>
    </source>
</reference>
<dbReference type="SMART" id="SM00345">
    <property type="entry name" value="HTH_GNTR"/>
    <property type="match status" value="1"/>
</dbReference>
<keyword evidence="1" id="KW-0805">Transcription regulation</keyword>
<dbReference type="AlphaFoldDB" id="D6XXM7"/>
<dbReference type="Gene3D" id="3.40.1410.10">
    <property type="entry name" value="Chorismate lyase-like"/>
    <property type="match status" value="1"/>
</dbReference>
<dbReference type="SUPFAM" id="SSF64288">
    <property type="entry name" value="Chorismate lyase-like"/>
    <property type="match status" value="1"/>
</dbReference>
<dbReference type="HOGENOM" id="CLU_063236_5_0_9"/>
<dbReference type="Pfam" id="PF00392">
    <property type="entry name" value="GntR"/>
    <property type="match status" value="1"/>
</dbReference>
<dbReference type="SUPFAM" id="SSF46785">
    <property type="entry name" value="Winged helix' DNA-binding domain"/>
    <property type="match status" value="1"/>
</dbReference>
<evidence type="ECO:0000313" key="6">
    <source>
        <dbReference type="Proteomes" id="UP000000271"/>
    </source>
</evidence>
<keyword evidence="6" id="KW-1185">Reference proteome</keyword>
<dbReference type="InterPro" id="IPR000524">
    <property type="entry name" value="Tscrpt_reg_HTH_GntR"/>
</dbReference>